<name>A0A0L0T151_ALLM3</name>
<accession>A0A0L0T151</accession>
<dbReference type="EMBL" id="GG745357">
    <property type="protein sequence ID" value="KNE68538.1"/>
    <property type="molecule type" value="Genomic_DNA"/>
</dbReference>
<proteinExistence type="predicted"/>
<dbReference type="VEuPathDB" id="FungiDB:AMAG_12706"/>
<dbReference type="Gene3D" id="3.30.160.60">
    <property type="entry name" value="Classic Zinc Finger"/>
    <property type="match status" value="1"/>
</dbReference>
<reference evidence="4 5" key="1">
    <citation type="submission" date="2009-11" db="EMBL/GenBank/DDBJ databases">
        <title>Annotation of Allomyces macrogynus ATCC 38327.</title>
        <authorList>
            <consortium name="The Broad Institute Genome Sequencing Platform"/>
            <person name="Russ C."/>
            <person name="Cuomo C."/>
            <person name="Burger G."/>
            <person name="Gray M.W."/>
            <person name="Holland P.W.H."/>
            <person name="King N."/>
            <person name="Lang F.B.F."/>
            <person name="Roger A.J."/>
            <person name="Ruiz-Trillo I."/>
            <person name="Young S.K."/>
            <person name="Zeng Q."/>
            <person name="Gargeya S."/>
            <person name="Fitzgerald M."/>
            <person name="Haas B."/>
            <person name="Abouelleil A."/>
            <person name="Alvarado L."/>
            <person name="Arachchi H.M."/>
            <person name="Berlin A."/>
            <person name="Chapman S.B."/>
            <person name="Gearin G."/>
            <person name="Goldberg J."/>
            <person name="Griggs A."/>
            <person name="Gujja S."/>
            <person name="Hansen M."/>
            <person name="Heiman D."/>
            <person name="Howarth C."/>
            <person name="Larimer J."/>
            <person name="Lui A."/>
            <person name="MacDonald P.J.P."/>
            <person name="McCowen C."/>
            <person name="Montmayeur A."/>
            <person name="Murphy C."/>
            <person name="Neiman D."/>
            <person name="Pearson M."/>
            <person name="Priest M."/>
            <person name="Roberts A."/>
            <person name="Saif S."/>
            <person name="Shea T."/>
            <person name="Sisk P."/>
            <person name="Stolte C."/>
            <person name="Sykes S."/>
            <person name="Wortman J."/>
            <person name="Nusbaum C."/>
            <person name="Birren B."/>
        </authorList>
    </citation>
    <scope>NUCLEOTIDE SEQUENCE [LARGE SCALE GENOMIC DNA]</scope>
    <source>
        <strain evidence="4 5">ATCC 38327</strain>
    </source>
</reference>
<dbReference type="GO" id="GO:0003700">
    <property type="term" value="F:DNA-binding transcription factor activity"/>
    <property type="evidence" value="ECO:0007669"/>
    <property type="project" value="InterPro"/>
</dbReference>
<evidence type="ECO:0000256" key="1">
    <source>
        <dbReference type="SAM" id="Coils"/>
    </source>
</evidence>
<keyword evidence="1" id="KW-0175">Coiled coil</keyword>
<feature type="domain" description="BZIP" evidence="3">
    <location>
        <begin position="208"/>
        <end position="257"/>
    </location>
</feature>
<dbReference type="CDD" id="cd12193">
    <property type="entry name" value="bZIP_GCN4"/>
    <property type="match status" value="1"/>
</dbReference>
<feature type="compositionally biased region" description="Basic and acidic residues" evidence="2">
    <location>
        <begin position="221"/>
        <end position="230"/>
    </location>
</feature>
<dbReference type="OrthoDB" id="5586288at2759"/>
<evidence type="ECO:0000259" key="3">
    <source>
        <dbReference type="Pfam" id="PF07716"/>
    </source>
</evidence>
<evidence type="ECO:0000313" key="5">
    <source>
        <dbReference type="Proteomes" id="UP000054350"/>
    </source>
</evidence>
<dbReference type="InterPro" id="IPR046347">
    <property type="entry name" value="bZIP_sf"/>
</dbReference>
<keyword evidence="5" id="KW-1185">Reference proteome</keyword>
<sequence length="264" mass="27965">MQAQDVNAATPFAAATGTAGYEASAIDALFKDCFPEYASGMDMDLVTAAAVVGLARMGAPVADAMQNGAYASTSAGGAAWFPPADMNLLDLLLTPPSTSLPTVHEEDKILDGLPELDQASPAMDEDDATAAAQALGQRLGLAVPAPVTLQHVFATPAAPMPAAAATLPYPEKMIARDAPINLPRGANKRSHTQMTEAELAHLTPEERKAYEKRRNNTISARESRARKQAKVDHLEKTSTELLARCAALEQELALYKAKYGPLMH</sequence>
<organism evidence="4 5">
    <name type="scientific">Allomyces macrogynus (strain ATCC 38327)</name>
    <name type="common">Allomyces javanicus var. macrogynus</name>
    <dbReference type="NCBI Taxonomy" id="578462"/>
    <lineage>
        <taxon>Eukaryota</taxon>
        <taxon>Fungi</taxon>
        <taxon>Fungi incertae sedis</taxon>
        <taxon>Blastocladiomycota</taxon>
        <taxon>Blastocladiomycetes</taxon>
        <taxon>Blastocladiales</taxon>
        <taxon>Blastocladiaceae</taxon>
        <taxon>Allomyces</taxon>
    </lineage>
</organism>
<gene>
    <name evidence="4" type="ORF">AMAG_12706</name>
</gene>
<dbReference type="Proteomes" id="UP000054350">
    <property type="component" value="Unassembled WGS sequence"/>
</dbReference>
<dbReference type="InterPro" id="IPR004827">
    <property type="entry name" value="bZIP"/>
</dbReference>
<reference evidence="5" key="2">
    <citation type="submission" date="2009-11" db="EMBL/GenBank/DDBJ databases">
        <title>The Genome Sequence of Allomyces macrogynus strain ATCC 38327.</title>
        <authorList>
            <consortium name="The Broad Institute Genome Sequencing Platform"/>
            <person name="Russ C."/>
            <person name="Cuomo C."/>
            <person name="Shea T."/>
            <person name="Young S.K."/>
            <person name="Zeng Q."/>
            <person name="Koehrsen M."/>
            <person name="Haas B."/>
            <person name="Borodovsky M."/>
            <person name="Guigo R."/>
            <person name="Alvarado L."/>
            <person name="Berlin A."/>
            <person name="Borenstein D."/>
            <person name="Chen Z."/>
            <person name="Engels R."/>
            <person name="Freedman E."/>
            <person name="Gellesch M."/>
            <person name="Goldberg J."/>
            <person name="Griggs A."/>
            <person name="Gujja S."/>
            <person name="Heiman D."/>
            <person name="Hepburn T."/>
            <person name="Howarth C."/>
            <person name="Jen D."/>
            <person name="Larson L."/>
            <person name="Lewis B."/>
            <person name="Mehta T."/>
            <person name="Park D."/>
            <person name="Pearson M."/>
            <person name="Roberts A."/>
            <person name="Saif S."/>
            <person name="Shenoy N."/>
            <person name="Sisk P."/>
            <person name="Stolte C."/>
            <person name="Sykes S."/>
            <person name="Walk T."/>
            <person name="White J."/>
            <person name="Yandava C."/>
            <person name="Burger G."/>
            <person name="Gray M.W."/>
            <person name="Holland P.W.H."/>
            <person name="King N."/>
            <person name="Lang F.B.F."/>
            <person name="Roger A.J."/>
            <person name="Ruiz-Trillo I."/>
            <person name="Lander E."/>
            <person name="Nusbaum C."/>
        </authorList>
    </citation>
    <scope>NUCLEOTIDE SEQUENCE [LARGE SCALE GENOMIC DNA]</scope>
    <source>
        <strain evidence="5">ATCC 38327</strain>
    </source>
</reference>
<evidence type="ECO:0000313" key="4">
    <source>
        <dbReference type="EMBL" id="KNE68538.1"/>
    </source>
</evidence>
<feature type="region of interest" description="Disordered" evidence="2">
    <location>
        <begin position="210"/>
        <end position="230"/>
    </location>
</feature>
<dbReference type="SUPFAM" id="SSF57959">
    <property type="entry name" value="Leucine zipper domain"/>
    <property type="match status" value="1"/>
</dbReference>
<protein>
    <recommendedName>
        <fullName evidence="3">BZIP domain-containing protein</fullName>
    </recommendedName>
</protein>
<dbReference type="AlphaFoldDB" id="A0A0L0T151"/>
<feature type="coiled-coil region" evidence="1">
    <location>
        <begin position="231"/>
        <end position="258"/>
    </location>
</feature>
<dbReference type="Pfam" id="PF07716">
    <property type="entry name" value="bZIP_2"/>
    <property type="match status" value="1"/>
</dbReference>
<evidence type="ECO:0000256" key="2">
    <source>
        <dbReference type="SAM" id="MobiDB-lite"/>
    </source>
</evidence>